<dbReference type="SUPFAM" id="SSF46785">
    <property type="entry name" value="Winged helix' DNA-binding domain"/>
    <property type="match status" value="1"/>
</dbReference>
<dbReference type="EMBL" id="UOGB01000029">
    <property type="protein sequence ID" value="VAX15681.1"/>
    <property type="molecule type" value="Genomic_DNA"/>
</dbReference>
<evidence type="ECO:0000313" key="1">
    <source>
        <dbReference type="EMBL" id="VAX15681.1"/>
    </source>
</evidence>
<dbReference type="InterPro" id="IPR036390">
    <property type="entry name" value="WH_DNA-bd_sf"/>
</dbReference>
<evidence type="ECO:0008006" key="2">
    <source>
        <dbReference type="Google" id="ProtNLM"/>
    </source>
</evidence>
<gene>
    <name evidence="1" type="ORF">MNBD_NITROSPINAE03-792</name>
</gene>
<dbReference type="Gene3D" id="1.10.10.10">
    <property type="entry name" value="Winged helix-like DNA-binding domain superfamily/Winged helix DNA-binding domain"/>
    <property type="match status" value="1"/>
</dbReference>
<sequence>MSSNDKRDNAPKIGWTFLSNHAHVLICIAENPLARIRDLAFLINITERAVQQIIQDLELAGYLSHVREGRRNRYTVRMKKPLRHPIEKHCTVSELFAMVSR</sequence>
<proteinExistence type="predicted"/>
<organism evidence="1">
    <name type="scientific">hydrothermal vent metagenome</name>
    <dbReference type="NCBI Taxonomy" id="652676"/>
    <lineage>
        <taxon>unclassified sequences</taxon>
        <taxon>metagenomes</taxon>
        <taxon>ecological metagenomes</taxon>
    </lineage>
</organism>
<reference evidence="1" key="1">
    <citation type="submission" date="2018-06" db="EMBL/GenBank/DDBJ databases">
        <authorList>
            <person name="Zhirakovskaya E."/>
        </authorList>
    </citation>
    <scope>NUCLEOTIDE SEQUENCE</scope>
</reference>
<dbReference type="InterPro" id="IPR036388">
    <property type="entry name" value="WH-like_DNA-bd_sf"/>
</dbReference>
<dbReference type="AlphaFoldDB" id="A0A3B1BMB1"/>
<name>A0A3B1BMB1_9ZZZZ</name>
<protein>
    <recommendedName>
        <fullName evidence="2">HTH marR-type domain-containing protein</fullName>
    </recommendedName>
</protein>
<accession>A0A3B1BMB1</accession>